<keyword evidence="1" id="KW-0732">Signal</keyword>
<dbReference type="RefSeq" id="WP_323277169.1">
    <property type="nucleotide sequence ID" value="NZ_JAYGGQ010000001.1"/>
</dbReference>
<dbReference type="PROSITE" id="PS51318">
    <property type="entry name" value="TAT"/>
    <property type="match status" value="1"/>
</dbReference>
<organism evidence="2 3">
    <name type="scientific">Sinomonas terricola</name>
    <dbReference type="NCBI Taxonomy" id="3110330"/>
    <lineage>
        <taxon>Bacteria</taxon>
        <taxon>Bacillati</taxon>
        <taxon>Actinomycetota</taxon>
        <taxon>Actinomycetes</taxon>
        <taxon>Micrococcales</taxon>
        <taxon>Micrococcaceae</taxon>
        <taxon>Sinomonas</taxon>
    </lineage>
</organism>
<comment type="caution">
    <text evidence="2">The sequence shown here is derived from an EMBL/GenBank/DDBJ whole genome shotgun (WGS) entry which is preliminary data.</text>
</comment>
<evidence type="ECO:0008006" key="4">
    <source>
        <dbReference type="Google" id="ProtNLM"/>
    </source>
</evidence>
<reference evidence="2 3" key="1">
    <citation type="submission" date="2023-12" db="EMBL/GenBank/DDBJ databases">
        <title>Sinomonas terricola sp. nov, isolated from litchi orchard soil in Guangdong, PR China.</title>
        <authorList>
            <person name="Jiaxin W."/>
            <person name="Yang Z."/>
            <person name="Honghui Z."/>
        </authorList>
    </citation>
    <scope>NUCLEOTIDE SEQUENCE [LARGE SCALE GENOMIC DNA]</scope>
    <source>
        <strain evidence="2 3">JGH33</strain>
    </source>
</reference>
<dbReference type="InterPro" id="IPR006311">
    <property type="entry name" value="TAT_signal"/>
</dbReference>
<keyword evidence="3" id="KW-1185">Reference proteome</keyword>
<dbReference type="EMBL" id="JAYGGQ010000001">
    <property type="protein sequence ID" value="MEA5453406.1"/>
    <property type="molecule type" value="Genomic_DNA"/>
</dbReference>
<evidence type="ECO:0000313" key="2">
    <source>
        <dbReference type="EMBL" id="MEA5453406.1"/>
    </source>
</evidence>
<accession>A0ABU5T172</accession>
<evidence type="ECO:0000313" key="3">
    <source>
        <dbReference type="Proteomes" id="UP001304769"/>
    </source>
</evidence>
<protein>
    <recommendedName>
        <fullName evidence="4">Secreted protein</fullName>
    </recommendedName>
</protein>
<feature type="signal peptide" evidence="1">
    <location>
        <begin position="1"/>
        <end position="30"/>
    </location>
</feature>
<evidence type="ECO:0000256" key="1">
    <source>
        <dbReference type="SAM" id="SignalP"/>
    </source>
</evidence>
<sequence>MPVVDRRRVVKGAAWAVPLIAAAAAAPASAASGPQWDVGVTGSCSTGLVGVVGQAKLQFTITAVAGTVPSGTSFTLSSSEKAELAALESSPGVGLTLAVLNDTSAIVTLATPLAEGRAVTLDLLGMPMAVGVSYTFALRLNGNDRAASADAPDSATLSAVLSTNIGATTLAEPPSGP</sequence>
<feature type="chain" id="PRO_5047534633" description="Secreted protein" evidence="1">
    <location>
        <begin position="31"/>
        <end position="177"/>
    </location>
</feature>
<dbReference type="Proteomes" id="UP001304769">
    <property type="component" value="Unassembled WGS sequence"/>
</dbReference>
<name>A0ABU5T172_9MICC</name>
<gene>
    <name evidence="2" type="ORF">SPF06_01600</name>
</gene>
<proteinExistence type="predicted"/>